<feature type="region of interest" description="Disordered" evidence="1">
    <location>
        <begin position="1"/>
        <end position="42"/>
    </location>
</feature>
<sequence length="139" mass="15694">MHSMQANMRQMQVLQNNATSSIPSNTEPNSEKEGKEHAEAITLRSRVVIKELVRPVNEEEVGEKENNTRTHSVGDGVGESVEEEVEPKQPEPKDRPTIPPSQAHVPFLTKLEERKKRESEESPSFLNMFKALNVNLPLL</sequence>
<organism evidence="2 3">
    <name type="scientific">Gossypium australe</name>
    <dbReference type="NCBI Taxonomy" id="47621"/>
    <lineage>
        <taxon>Eukaryota</taxon>
        <taxon>Viridiplantae</taxon>
        <taxon>Streptophyta</taxon>
        <taxon>Embryophyta</taxon>
        <taxon>Tracheophyta</taxon>
        <taxon>Spermatophyta</taxon>
        <taxon>Magnoliopsida</taxon>
        <taxon>eudicotyledons</taxon>
        <taxon>Gunneridae</taxon>
        <taxon>Pentapetalae</taxon>
        <taxon>rosids</taxon>
        <taxon>malvids</taxon>
        <taxon>Malvales</taxon>
        <taxon>Malvaceae</taxon>
        <taxon>Malvoideae</taxon>
        <taxon>Gossypium</taxon>
    </lineage>
</organism>
<evidence type="ECO:0000313" key="2">
    <source>
        <dbReference type="EMBL" id="KAA3470684.1"/>
    </source>
</evidence>
<feature type="region of interest" description="Disordered" evidence="1">
    <location>
        <begin position="57"/>
        <end position="106"/>
    </location>
</feature>
<reference evidence="2" key="1">
    <citation type="submission" date="2019-08" db="EMBL/GenBank/DDBJ databases">
        <authorList>
            <person name="Liu F."/>
        </authorList>
    </citation>
    <scope>NUCLEOTIDE SEQUENCE [LARGE SCALE GENOMIC DNA]</scope>
    <source>
        <strain evidence="2">PA1801</strain>
        <tissue evidence="2">Leaf</tissue>
    </source>
</reference>
<keyword evidence="3" id="KW-1185">Reference proteome</keyword>
<comment type="caution">
    <text evidence="2">The sequence shown here is derived from an EMBL/GenBank/DDBJ whole genome shotgun (WGS) entry which is preliminary data.</text>
</comment>
<feature type="compositionally biased region" description="Basic and acidic residues" evidence="1">
    <location>
        <begin position="57"/>
        <end position="68"/>
    </location>
</feature>
<feature type="compositionally biased region" description="Basic and acidic residues" evidence="1">
    <location>
        <begin position="86"/>
        <end position="96"/>
    </location>
</feature>
<dbReference type="Proteomes" id="UP000325315">
    <property type="component" value="Unassembled WGS sequence"/>
</dbReference>
<dbReference type="EMBL" id="SMMG02000006">
    <property type="protein sequence ID" value="KAA3470684.1"/>
    <property type="molecule type" value="Genomic_DNA"/>
</dbReference>
<dbReference type="AlphaFoldDB" id="A0A5B6VNT1"/>
<feature type="compositionally biased region" description="Basic and acidic residues" evidence="1">
    <location>
        <begin position="29"/>
        <end position="39"/>
    </location>
</feature>
<gene>
    <name evidence="2" type="ORF">EPI10_016373</name>
</gene>
<protein>
    <submittedName>
        <fullName evidence="2">Uncharacterized protein</fullName>
    </submittedName>
</protein>
<name>A0A5B6VNT1_9ROSI</name>
<accession>A0A5B6VNT1</accession>
<evidence type="ECO:0000313" key="3">
    <source>
        <dbReference type="Proteomes" id="UP000325315"/>
    </source>
</evidence>
<proteinExistence type="predicted"/>
<feature type="compositionally biased region" description="Polar residues" evidence="1">
    <location>
        <begin position="1"/>
        <end position="28"/>
    </location>
</feature>
<evidence type="ECO:0000256" key="1">
    <source>
        <dbReference type="SAM" id="MobiDB-lite"/>
    </source>
</evidence>